<evidence type="ECO:0000313" key="8">
    <source>
        <dbReference type="EMBL" id="SVA06923.1"/>
    </source>
</evidence>
<evidence type="ECO:0000256" key="3">
    <source>
        <dbReference type="ARBA" id="ARBA00023002"/>
    </source>
</evidence>
<dbReference type="InterPro" id="IPR029045">
    <property type="entry name" value="ClpP/crotonase-like_dom_sf"/>
</dbReference>
<dbReference type="GO" id="GO:0006635">
    <property type="term" value="P:fatty acid beta-oxidation"/>
    <property type="evidence" value="ECO:0007669"/>
    <property type="project" value="UniProtKB-UniPathway"/>
</dbReference>
<dbReference type="Gene3D" id="3.90.226.10">
    <property type="entry name" value="2-enoyl-CoA Hydratase, Chain A, domain 1"/>
    <property type="match status" value="1"/>
</dbReference>
<dbReference type="InterPro" id="IPR036291">
    <property type="entry name" value="NAD(P)-bd_dom_sf"/>
</dbReference>
<sequence length="751" mass="83976">MKRKINSVAVIGSGVMGSGIACHFANIGIKVLLLDIAPNKLNESEEKLGLSLEDKVVKNRIVTEMFQRCIKSKPAPLYHKNFTKRIILGNLTEDIDKISEVDWIIEVVTEKLSIKQIVFEQIEKYRTKGTLVTSNTSGIPIKQMNEGRSEDFKSNFAVTHFFNPPRYLKLFEIIPGPDCNPEIIDFLNDFGERYLGKDSVLAKDTPGFIGNRIGTFGMVNILNNIKKLDLSIEEIDKLTGPIIGSPKSATFRTSDIVGLDTTVNVATGIYENCPNDEFRDTFKLPKYIYKMLENNWLGSKTNGGFYKRIKDENGKSTILSLDLEKLEYSPVKKVSFETISNARKINKVIDRVSVLVDGKDKAGEFYRFNFGTMFSYIQNRIPEISNELYRIDDALRAGFGWKNGPFQIWDSIGIKKGVEIMESLGNKPARWISEMIKNNIDNFYKVENRKIYYYDLNTKSFIIKPGQDSLIILNNLNKSSIIWENSDSVIKDIGDEIINLEFRTKMNTLGQGVLMGINKAVDLAEKNYKGIVIGNEGSHFSAGANLGAIFMASAEQEYDEINIAIKFFQDSMMKLRYSSIPVIAAPHGLTLGGGCEVTMHSDKAVVYSESYIGLVEVGAGLIPGGGGCKEMALRASKKFSKNDVELNVLQEYFLNIGMAKTSTSAYEAIDLGYLQPNNDTIIMNKNYQISIAKKHAILMSDYGYLPPCKEKNIKVLGKQALGMFMVGSDTMKAGGYISEHDQKIANKIAYV</sequence>
<evidence type="ECO:0000256" key="2">
    <source>
        <dbReference type="ARBA" id="ARBA00022832"/>
    </source>
</evidence>
<dbReference type="EMBL" id="UINC01003506">
    <property type="protein sequence ID" value="SVA06923.1"/>
    <property type="molecule type" value="Genomic_DNA"/>
</dbReference>
<dbReference type="CDD" id="cd06558">
    <property type="entry name" value="crotonase-like"/>
    <property type="match status" value="1"/>
</dbReference>
<keyword evidence="3" id="KW-0560">Oxidoreductase</keyword>
<dbReference type="PROSITE" id="PS51257">
    <property type="entry name" value="PROKAR_LIPOPROTEIN"/>
    <property type="match status" value="1"/>
</dbReference>
<dbReference type="Pfam" id="PF02737">
    <property type="entry name" value="3HCDH_N"/>
    <property type="match status" value="1"/>
</dbReference>
<dbReference type="GO" id="GO:0016616">
    <property type="term" value="F:oxidoreductase activity, acting on the CH-OH group of donors, NAD or NADP as acceptor"/>
    <property type="evidence" value="ECO:0007669"/>
    <property type="project" value="InterPro"/>
</dbReference>
<dbReference type="PANTHER" id="PTHR48075">
    <property type="entry name" value="3-HYDROXYACYL-COA DEHYDROGENASE FAMILY PROTEIN"/>
    <property type="match status" value="1"/>
</dbReference>
<gene>
    <name evidence="8" type="ORF">METZ01_LOCUS59777</name>
</gene>
<dbReference type="UniPathway" id="UPA00659"/>
<evidence type="ECO:0000256" key="5">
    <source>
        <dbReference type="ARBA" id="ARBA00023098"/>
    </source>
</evidence>
<dbReference type="GO" id="GO:0070403">
    <property type="term" value="F:NAD+ binding"/>
    <property type="evidence" value="ECO:0007669"/>
    <property type="project" value="InterPro"/>
</dbReference>
<evidence type="ECO:0000259" key="7">
    <source>
        <dbReference type="Pfam" id="PF02737"/>
    </source>
</evidence>
<feature type="domain" description="3-hydroxyacyl-CoA dehydrogenase C-terminal" evidence="6">
    <location>
        <begin position="207"/>
        <end position="307"/>
    </location>
</feature>
<feature type="domain" description="3-hydroxyacyl-CoA dehydrogenase NAD binding" evidence="7">
    <location>
        <begin position="7"/>
        <end position="205"/>
    </location>
</feature>
<dbReference type="InterPro" id="IPR001753">
    <property type="entry name" value="Enoyl-CoA_hydra/iso"/>
</dbReference>
<accession>A0A381SZW9</accession>
<evidence type="ECO:0000259" key="6">
    <source>
        <dbReference type="Pfam" id="PF00725"/>
    </source>
</evidence>
<dbReference type="Gene3D" id="3.40.50.720">
    <property type="entry name" value="NAD(P)-binding Rossmann-like Domain"/>
    <property type="match status" value="1"/>
</dbReference>
<evidence type="ECO:0008006" key="9">
    <source>
        <dbReference type="Google" id="ProtNLM"/>
    </source>
</evidence>
<reference evidence="8" key="1">
    <citation type="submission" date="2018-05" db="EMBL/GenBank/DDBJ databases">
        <authorList>
            <person name="Lanie J.A."/>
            <person name="Ng W.-L."/>
            <person name="Kazmierczak K.M."/>
            <person name="Andrzejewski T.M."/>
            <person name="Davidsen T.M."/>
            <person name="Wayne K.J."/>
            <person name="Tettelin H."/>
            <person name="Glass J.I."/>
            <person name="Rusch D."/>
            <person name="Podicherti R."/>
            <person name="Tsui H.-C.T."/>
            <person name="Winkler M.E."/>
        </authorList>
    </citation>
    <scope>NUCLEOTIDE SEQUENCE</scope>
</reference>
<organism evidence="8">
    <name type="scientific">marine metagenome</name>
    <dbReference type="NCBI Taxonomy" id="408172"/>
    <lineage>
        <taxon>unclassified sequences</taxon>
        <taxon>metagenomes</taxon>
        <taxon>ecological metagenomes</taxon>
    </lineage>
</organism>
<dbReference type="Pfam" id="PF00378">
    <property type="entry name" value="ECH_1"/>
    <property type="match status" value="1"/>
</dbReference>
<dbReference type="PANTHER" id="PTHR48075:SF7">
    <property type="entry name" value="3-HYDROXYACYL-COA DEHYDROGENASE-RELATED"/>
    <property type="match status" value="1"/>
</dbReference>
<keyword evidence="2" id="KW-0276">Fatty acid metabolism</keyword>
<dbReference type="InterPro" id="IPR006176">
    <property type="entry name" value="3-OHacyl-CoA_DH_NAD-bd"/>
</dbReference>
<dbReference type="Gene3D" id="1.10.1040.50">
    <property type="match status" value="1"/>
</dbReference>
<evidence type="ECO:0000256" key="4">
    <source>
        <dbReference type="ARBA" id="ARBA00023027"/>
    </source>
</evidence>
<keyword evidence="4" id="KW-0520">NAD</keyword>
<dbReference type="SUPFAM" id="SSF48179">
    <property type="entry name" value="6-phosphogluconate dehydrogenase C-terminal domain-like"/>
    <property type="match status" value="2"/>
</dbReference>
<comment type="pathway">
    <text evidence="1">Lipid metabolism; fatty acid beta-oxidation.</text>
</comment>
<keyword evidence="5" id="KW-0443">Lipid metabolism</keyword>
<name>A0A381SZW9_9ZZZZ</name>
<evidence type="ECO:0000256" key="1">
    <source>
        <dbReference type="ARBA" id="ARBA00005005"/>
    </source>
</evidence>
<dbReference type="SUPFAM" id="SSF51735">
    <property type="entry name" value="NAD(P)-binding Rossmann-fold domains"/>
    <property type="match status" value="1"/>
</dbReference>
<dbReference type="SUPFAM" id="SSF52096">
    <property type="entry name" value="ClpP/crotonase"/>
    <property type="match status" value="1"/>
</dbReference>
<protein>
    <recommendedName>
        <fullName evidence="9">3-hydroxyacyl-CoA dehydrogenase</fullName>
    </recommendedName>
</protein>
<dbReference type="Pfam" id="PF00725">
    <property type="entry name" value="3HCDH"/>
    <property type="match status" value="1"/>
</dbReference>
<dbReference type="InterPro" id="IPR008927">
    <property type="entry name" value="6-PGluconate_DH-like_C_sf"/>
</dbReference>
<feature type="non-terminal residue" evidence="8">
    <location>
        <position position="751"/>
    </location>
</feature>
<proteinExistence type="predicted"/>
<dbReference type="InterPro" id="IPR006108">
    <property type="entry name" value="3HC_DH_C"/>
</dbReference>
<dbReference type="AlphaFoldDB" id="A0A381SZW9"/>